<proteinExistence type="predicted"/>
<accession>A0ABW4C743</accession>
<evidence type="ECO:0000313" key="2">
    <source>
        <dbReference type="Proteomes" id="UP001597282"/>
    </source>
</evidence>
<dbReference type="Proteomes" id="UP001597282">
    <property type="component" value="Unassembled WGS sequence"/>
</dbReference>
<evidence type="ECO:0000313" key="1">
    <source>
        <dbReference type="EMBL" id="MFD1425475.1"/>
    </source>
</evidence>
<organism evidence="1 2">
    <name type="scientific">Kroppenstedtia sanguinis</name>
    <dbReference type="NCBI Taxonomy" id="1380684"/>
    <lineage>
        <taxon>Bacteria</taxon>
        <taxon>Bacillati</taxon>
        <taxon>Bacillota</taxon>
        <taxon>Bacilli</taxon>
        <taxon>Bacillales</taxon>
        <taxon>Thermoactinomycetaceae</taxon>
        <taxon>Kroppenstedtia</taxon>
    </lineage>
</organism>
<keyword evidence="2" id="KW-1185">Reference proteome</keyword>
<gene>
    <name evidence="1" type="ORF">ACFQ4Y_00820</name>
</gene>
<protein>
    <submittedName>
        <fullName evidence="1">Uncharacterized protein</fullName>
    </submittedName>
</protein>
<sequence length="80" mass="9047">MVKVLEHTQEVAQSNLAHRARVQTDEPYEVDYYADAEVLAFHAAVQAGFHPAGYNLYSPQVEEIGDCLYEVKWESAKSCE</sequence>
<comment type="caution">
    <text evidence="1">The sequence shown here is derived from an EMBL/GenBank/DDBJ whole genome shotgun (WGS) entry which is preliminary data.</text>
</comment>
<reference evidence="2" key="1">
    <citation type="journal article" date="2019" name="Int. J. Syst. Evol. Microbiol.">
        <title>The Global Catalogue of Microorganisms (GCM) 10K type strain sequencing project: providing services to taxonomists for standard genome sequencing and annotation.</title>
        <authorList>
            <consortium name="The Broad Institute Genomics Platform"/>
            <consortium name="The Broad Institute Genome Sequencing Center for Infectious Disease"/>
            <person name="Wu L."/>
            <person name="Ma J."/>
        </authorList>
    </citation>
    <scope>NUCLEOTIDE SEQUENCE [LARGE SCALE GENOMIC DNA]</scope>
    <source>
        <strain evidence="2">S1</strain>
    </source>
</reference>
<name>A0ABW4C743_9BACL</name>
<dbReference type="EMBL" id="JBHTNU010000001">
    <property type="protein sequence ID" value="MFD1425475.1"/>
    <property type="molecule type" value="Genomic_DNA"/>
</dbReference>
<dbReference type="RefSeq" id="WP_380162243.1">
    <property type="nucleotide sequence ID" value="NZ_JBHTNU010000001.1"/>
</dbReference>